<accession>A0A485LLS8</accession>
<dbReference type="AlphaFoldDB" id="A0A485LLS8"/>
<keyword evidence="1" id="KW-0175">Coiled coil</keyword>
<reference evidence="3 4" key="1">
    <citation type="submission" date="2019-03" db="EMBL/GenBank/DDBJ databases">
        <authorList>
            <person name="Gaulin E."/>
            <person name="Dumas B."/>
        </authorList>
    </citation>
    <scope>NUCLEOTIDE SEQUENCE [LARGE SCALE GENOMIC DNA]</scope>
    <source>
        <strain evidence="3">CBS 568.67</strain>
    </source>
</reference>
<evidence type="ECO:0000313" key="4">
    <source>
        <dbReference type="Proteomes" id="UP000332933"/>
    </source>
</evidence>
<organism evidence="3 4">
    <name type="scientific">Aphanomyces stellatus</name>
    <dbReference type="NCBI Taxonomy" id="120398"/>
    <lineage>
        <taxon>Eukaryota</taxon>
        <taxon>Sar</taxon>
        <taxon>Stramenopiles</taxon>
        <taxon>Oomycota</taxon>
        <taxon>Saprolegniomycetes</taxon>
        <taxon>Saprolegniales</taxon>
        <taxon>Verrucalvaceae</taxon>
        <taxon>Aphanomyces</taxon>
    </lineage>
</organism>
<evidence type="ECO:0000256" key="1">
    <source>
        <dbReference type="SAM" id="Coils"/>
    </source>
</evidence>
<protein>
    <submittedName>
        <fullName evidence="3">Aste57867_21317 protein</fullName>
    </submittedName>
</protein>
<sequence length="572" mass="63251">MCAYCFERDHKRKAFADHGTLPIHMCTLCSKHTATRVCDQVRRLGSNNDATLLTMPRSAKTATCRTATRATHTITSARLPVIRSRRSCTCASNATSKSGGGHAQRATISTAKRHCFSTFHRKGQRQTHEMQAVGYVAVEAKAAQDKRARAKEQAAAEAQREADAAEAARVLDVQKQALAALIIQTAYRSMRDRVAGKAYMKMVRHTTRMVHQRMKDDAIRSAFTYKLRKVVGLAPILASDTTEEIDAVVHRKEQIVTALGLAVYDHTKGPPPWCTYNARVEVLDGDFKSYHATVVSTNQVVALGVVLVHVAEANKSVTIPLKHLKPLDVPPSPSKVARVAESIGTAAHKLHMKVLDGVEEKRFALKLLHHRTEFKDIEEYAWIEAPPDPSVVPPRPMWWNVVNNSKSLVKPNGVKAMETMDAGARDDMMVQVTDAHEKLVKLMSHSDRGATKRRGSVDTAFSAPHTQAIEEAVFWQDSLWSHARVGKKARELVKELSTDDLRNSVKLLARVKGAAADEATWEKVVLKYCSLKKAEKKEMLVETAEMSAADAMAVLWSMVDSKAKDAKDDEAG</sequence>
<gene>
    <name evidence="3" type="primary">Aste57867_21317</name>
    <name evidence="2" type="ORF">As57867_021248</name>
    <name evidence="3" type="ORF">ASTE57867_21317</name>
</gene>
<dbReference type="EMBL" id="CAADRA010006993">
    <property type="protein sequence ID" value="VFT97989.1"/>
    <property type="molecule type" value="Genomic_DNA"/>
</dbReference>
<dbReference type="OrthoDB" id="77153at2759"/>
<keyword evidence="4" id="KW-1185">Reference proteome</keyword>
<evidence type="ECO:0000313" key="3">
    <source>
        <dbReference type="EMBL" id="VFT97989.1"/>
    </source>
</evidence>
<dbReference type="Proteomes" id="UP000332933">
    <property type="component" value="Unassembled WGS sequence"/>
</dbReference>
<name>A0A485LLS8_9STRA</name>
<reference evidence="2" key="2">
    <citation type="submission" date="2019-06" db="EMBL/GenBank/DDBJ databases">
        <title>Genomics analysis of Aphanomyces spp. identifies a new class of oomycete effector associated with host adaptation.</title>
        <authorList>
            <person name="Gaulin E."/>
        </authorList>
    </citation>
    <scope>NUCLEOTIDE SEQUENCE</scope>
    <source>
        <strain evidence="2">CBS 578.67</strain>
    </source>
</reference>
<dbReference type="EMBL" id="VJMH01006967">
    <property type="protein sequence ID" value="KAF0686923.1"/>
    <property type="molecule type" value="Genomic_DNA"/>
</dbReference>
<proteinExistence type="predicted"/>
<evidence type="ECO:0000313" key="2">
    <source>
        <dbReference type="EMBL" id="KAF0686923.1"/>
    </source>
</evidence>
<feature type="coiled-coil region" evidence="1">
    <location>
        <begin position="140"/>
        <end position="168"/>
    </location>
</feature>